<name>L2FKI9_COLFN</name>
<dbReference type="HOGENOM" id="CLU_1896064_0_0_1"/>
<dbReference type="InParanoid" id="L2FKI9"/>
<dbReference type="Proteomes" id="UP000011096">
    <property type="component" value="Unassembled WGS sequence"/>
</dbReference>
<keyword evidence="4" id="KW-1185">Reference proteome</keyword>
<reference evidence="3 4" key="3">
    <citation type="submission" date="2020-04" db="EMBL/GenBank/DDBJ databases">
        <title>Genome sequencing and assembly of multiple isolates from the Colletotrichum gloeosporioides species complex.</title>
        <authorList>
            <person name="Gan P."/>
            <person name="Shirasu K."/>
        </authorList>
    </citation>
    <scope>NUCLEOTIDE SEQUENCE [LARGE SCALE GENOMIC DNA]</scope>
    <source>
        <strain evidence="3 4">Nara gc5</strain>
    </source>
</reference>
<feature type="region of interest" description="Disordered" evidence="1">
    <location>
        <begin position="113"/>
        <end position="134"/>
    </location>
</feature>
<dbReference type="EMBL" id="ANPB02000006">
    <property type="protein sequence ID" value="KAF4480242.1"/>
    <property type="molecule type" value="Genomic_DNA"/>
</dbReference>
<reference evidence="2" key="1">
    <citation type="submission" date="2012-08" db="EMBL/GenBank/DDBJ databases">
        <title>Genome analysis of Colletotrichum orbiculare and Colletotrichum fructicola.</title>
        <authorList>
            <person name="Gan P.H.P."/>
            <person name="Ikeda K."/>
            <person name="Irieda H."/>
            <person name="Narusaka M."/>
            <person name="O'Connell R.J."/>
            <person name="Narusaka Y."/>
            <person name="Takano Y."/>
            <person name="Kubo Y."/>
            <person name="Shirasu K."/>
        </authorList>
    </citation>
    <scope>NUCLEOTIDE SEQUENCE</scope>
    <source>
        <strain evidence="2">Nara gc5</strain>
    </source>
</reference>
<evidence type="ECO:0000313" key="3">
    <source>
        <dbReference type="EMBL" id="KAF4480242.1"/>
    </source>
</evidence>
<dbReference type="AlphaFoldDB" id="L2FKI9"/>
<evidence type="ECO:0000313" key="4">
    <source>
        <dbReference type="Proteomes" id="UP000011096"/>
    </source>
</evidence>
<dbReference type="EMBL" id="KB021062">
    <property type="protein sequence ID" value="ELA26268.1"/>
    <property type="molecule type" value="Genomic_DNA"/>
</dbReference>
<reference evidence="3 4" key="2">
    <citation type="submission" date="2012-08" db="EMBL/GenBank/DDBJ databases">
        <authorList>
            <person name="Gan P.H.P."/>
            <person name="Ikeda K."/>
            <person name="Irieda H."/>
            <person name="Narusaka M."/>
            <person name="O'Connell R.J."/>
            <person name="Narusaka Y."/>
            <person name="Takano Y."/>
            <person name="Kubo Y."/>
            <person name="Shirasu K."/>
        </authorList>
    </citation>
    <scope>NUCLEOTIDE SEQUENCE [LARGE SCALE GENOMIC DNA]</scope>
    <source>
        <strain evidence="3 4">Nara gc5</strain>
    </source>
</reference>
<sequence>MSTNDYLAFGTIEVNSKYPAFRMFMDNNYRRVRELRKMVADLAAESRSSQPEASYGEECENAIEELRGQKADEWVVRNVETVNGAAPPSWRTIYGDLKSGGIVRCVKFLPPKRQRSEDENASEEETSSPKRQKQ</sequence>
<dbReference type="OrthoDB" id="10329383at2759"/>
<accession>L2FKI9</accession>
<evidence type="ECO:0000313" key="2">
    <source>
        <dbReference type="EMBL" id="ELA26268.1"/>
    </source>
</evidence>
<evidence type="ECO:0000256" key="1">
    <source>
        <dbReference type="SAM" id="MobiDB-lite"/>
    </source>
</evidence>
<gene>
    <name evidence="2" type="ORF">CGGC5_12715</name>
    <name evidence="3" type="ORF">CGGC5_v011467</name>
</gene>
<organism evidence="2">
    <name type="scientific">Colletotrichum fructicola (strain Nara gc5)</name>
    <name type="common">Anthracnose fungus</name>
    <name type="synonym">Colletotrichum gloeosporioides (strain Nara gc5)</name>
    <dbReference type="NCBI Taxonomy" id="1213859"/>
    <lineage>
        <taxon>Eukaryota</taxon>
        <taxon>Fungi</taxon>
        <taxon>Dikarya</taxon>
        <taxon>Ascomycota</taxon>
        <taxon>Pezizomycotina</taxon>
        <taxon>Sordariomycetes</taxon>
        <taxon>Hypocreomycetidae</taxon>
        <taxon>Glomerellales</taxon>
        <taxon>Glomerellaceae</taxon>
        <taxon>Colletotrichum</taxon>
        <taxon>Colletotrichum gloeosporioides species complex</taxon>
    </lineage>
</organism>
<protein>
    <submittedName>
        <fullName evidence="2">Uncharacterized protein</fullName>
    </submittedName>
</protein>
<proteinExistence type="predicted"/>